<evidence type="ECO:0000313" key="2">
    <source>
        <dbReference type="Proteomes" id="UP000032300"/>
    </source>
</evidence>
<reference evidence="1 2" key="1">
    <citation type="journal article" date="2015" name="Int. J. Syst. Evol. Microbiol.">
        <title>Sphingomonas hengshuiensis sp. nov., isolated from lake wetland.</title>
        <authorList>
            <person name="Wei S."/>
            <person name="Wang T."/>
            <person name="Liu H."/>
            <person name="Zhang C."/>
            <person name="Guo J."/>
            <person name="Wang Q."/>
            <person name="Liang K."/>
            <person name="Zhang Z."/>
        </authorList>
    </citation>
    <scope>NUCLEOTIDE SEQUENCE [LARGE SCALE GENOMIC DNA]</scope>
    <source>
        <strain evidence="1 2">WHSC-8</strain>
    </source>
</reference>
<sequence length="123" mass="12687">MASKNQVAGKAKVRVNGGAIETMGDTTLELGGVKREPMPGDYNAGNFKEGAPAPAKLTIKIPAKSSFSPTAWAAIVGATVLVEFDTGKAFTFKEAYSEGAPNATTSDGSYEGVLYGQPAEEIA</sequence>
<dbReference type="InterPro" id="IPR019596">
    <property type="entry name" value="Phage_Mu_GpM_tail_tub"/>
</dbReference>
<proteinExistence type="predicted"/>
<evidence type="ECO:0000313" key="1">
    <source>
        <dbReference type="EMBL" id="AJP73168.1"/>
    </source>
</evidence>
<dbReference type="AlphaFoldDB" id="A0A7U4LGD0"/>
<dbReference type="Pfam" id="PF10618">
    <property type="entry name" value="Tail_tube"/>
    <property type="match status" value="1"/>
</dbReference>
<reference evidence="1 2" key="2">
    <citation type="submission" date="2015-02" db="EMBL/GenBank/DDBJ databases">
        <title>The complete genome of Sphingomonas hengshuiensis sp. WHSC-8 isolated from soil of Hengshui Lake.</title>
        <authorList>
            <person name="Wei S."/>
            <person name="Guo J."/>
            <person name="Su C."/>
            <person name="Wu R."/>
            <person name="Zhang Z."/>
            <person name="Liang K."/>
            <person name="Li H."/>
            <person name="Wang T."/>
            <person name="Liu H."/>
            <person name="Zhang C."/>
            <person name="Li Z."/>
            <person name="Wang Q."/>
            <person name="Meng J."/>
        </authorList>
    </citation>
    <scope>NUCLEOTIDE SEQUENCE [LARGE SCALE GENOMIC DNA]</scope>
    <source>
        <strain evidence="1 2">WHSC-8</strain>
    </source>
</reference>
<organism evidence="1 2">
    <name type="scientific">Sphingomonas hengshuiensis</name>
    <dbReference type="NCBI Taxonomy" id="1609977"/>
    <lineage>
        <taxon>Bacteria</taxon>
        <taxon>Pseudomonadati</taxon>
        <taxon>Pseudomonadota</taxon>
        <taxon>Alphaproteobacteria</taxon>
        <taxon>Sphingomonadales</taxon>
        <taxon>Sphingomonadaceae</taxon>
        <taxon>Sphingomonas</taxon>
    </lineage>
</organism>
<dbReference type="Proteomes" id="UP000032300">
    <property type="component" value="Chromosome"/>
</dbReference>
<evidence type="ECO:0008006" key="3">
    <source>
        <dbReference type="Google" id="ProtNLM"/>
    </source>
</evidence>
<name>A0A7U4LGD0_9SPHN</name>
<dbReference type="KEGG" id="sphi:TS85_17285"/>
<accession>A0A7U4LGD0</accession>
<dbReference type="OrthoDB" id="7595591at2"/>
<gene>
    <name evidence="1" type="ORF">TS85_17285</name>
</gene>
<keyword evidence="2" id="KW-1185">Reference proteome</keyword>
<protein>
    <recommendedName>
        <fullName evidence="3">Phage tail protein</fullName>
    </recommendedName>
</protein>
<dbReference type="RefSeq" id="WP_044333865.1">
    <property type="nucleotide sequence ID" value="NZ_CP010836.1"/>
</dbReference>
<dbReference type="EMBL" id="CP010836">
    <property type="protein sequence ID" value="AJP73168.1"/>
    <property type="molecule type" value="Genomic_DNA"/>
</dbReference>